<keyword evidence="2" id="KW-0472">Membrane</keyword>
<evidence type="ECO:0000313" key="4">
    <source>
        <dbReference type="EMBL" id="CAA9451929.1"/>
    </source>
</evidence>
<organism evidence="4">
    <name type="scientific">uncultured Rubrobacteraceae bacterium</name>
    <dbReference type="NCBI Taxonomy" id="349277"/>
    <lineage>
        <taxon>Bacteria</taxon>
        <taxon>Bacillati</taxon>
        <taxon>Actinomycetota</taxon>
        <taxon>Rubrobacteria</taxon>
        <taxon>Rubrobacterales</taxon>
        <taxon>Rubrobacteraceae</taxon>
        <taxon>environmental samples</taxon>
    </lineage>
</organism>
<reference evidence="4" key="1">
    <citation type="submission" date="2020-02" db="EMBL/GenBank/DDBJ databases">
        <authorList>
            <person name="Meier V. D."/>
        </authorList>
    </citation>
    <scope>NUCLEOTIDE SEQUENCE</scope>
    <source>
        <strain evidence="4">AVDCRST_MAG58</strain>
    </source>
</reference>
<feature type="domain" description="BD-FAE-like" evidence="3">
    <location>
        <begin position="179"/>
        <end position="368"/>
    </location>
</feature>
<gene>
    <name evidence="4" type="ORF">AVDCRST_MAG58-2127</name>
</gene>
<evidence type="ECO:0000256" key="2">
    <source>
        <dbReference type="SAM" id="Phobius"/>
    </source>
</evidence>
<dbReference type="Pfam" id="PF20434">
    <property type="entry name" value="BD-FAE"/>
    <property type="match status" value="1"/>
</dbReference>
<dbReference type="InterPro" id="IPR029058">
    <property type="entry name" value="AB_hydrolase_fold"/>
</dbReference>
<keyword evidence="2" id="KW-1133">Transmembrane helix</keyword>
<feature type="transmembrane region" description="Helical" evidence="2">
    <location>
        <begin position="60"/>
        <end position="84"/>
    </location>
</feature>
<dbReference type="SUPFAM" id="SSF53474">
    <property type="entry name" value="alpha/beta-Hydrolases"/>
    <property type="match status" value="1"/>
</dbReference>
<accession>A0A6J4QS03</accession>
<dbReference type="PANTHER" id="PTHR48081">
    <property type="entry name" value="AB HYDROLASE SUPERFAMILY PROTEIN C4A8.06C"/>
    <property type="match status" value="1"/>
</dbReference>
<dbReference type="AlphaFoldDB" id="A0A6J4QS03"/>
<feature type="transmembrane region" description="Helical" evidence="2">
    <location>
        <begin position="12"/>
        <end position="33"/>
    </location>
</feature>
<evidence type="ECO:0000256" key="1">
    <source>
        <dbReference type="ARBA" id="ARBA00022801"/>
    </source>
</evidence>
<sequence length="432" mass="46707">MSTNERVVRWKWFSAAAVLSWATLGLLWAQVILLPNPLLPPPLFAELLGNVPSSTHPQRFIVMIFKEMSLLLTAFALFGLVMAALARRSGARKSSLVATVLCTATVAVSLVPVAQAWKAASAEDVSLSLLGYFAGPAFAADRSPEIVTYARPGGEELKADISRPPGGGSVGEEEPAMGRPAVIVVHGGGWRSGERGDFPLWNAWLASKGYVVFDIDYRLSPPPNWRDAPDDVRCAVGWVKENAARYGVDPERVALMGRSAGGHLALLSAYTQGSDPTPGCDVSNFQDTGVAAVVAFYPPTDLARLSSLGYLGGMDRFLGGTRDAVPERYRLLSPVSRVDPRSPPTFLAHGGDDQIVPPGESELLAERLREVGVPHRLIGLPWANHTFDFFWGGWGSQITRSTLQNFLEVHLETGPRETRSMSSVGHDGQRNR</sequence>
<name>A0A6J4QS03_9ACTN</name>
<dbReference type="EMBL" id="CADCVF010000024">
    <property type="protein sequence ID" value="CAA9451929.1"/>
    <property type="molecule type" value="Genomic_DNA"/>
</dbReference>
<protein>
    <recommendedName>
        <fullName evidence="3">BD-FAE-like domain-containing protein</fullName>
    </recommendedName>
</protein>
<keyword evidence="2" id="KW-0812">Transmembrane</keyword>
<proteinExistence type="predicted"/>
<feature type="transmembrane region" description="Helical" evidence="2">
    <location>
        <begin position="96"/>
        <end position="117"/>
    </location>
</feature>
<keyword evidence="1" id="KW-0378">Hydrolase</keyword>
<dbReference type="Gene3D" id="3.40.50.1820">
    <property type="entry name" value="alpha/beta hydrolase"/>
    <property type="match status" value="1"/>
</dbReference>
<dbReference type="GO" id="GO:0016787">
    <property type="term" value="F:hydrolase activity"/>
    <property type="evidence" value="ECO:0007669"/>
    <property type="project" value="UniProtKB-KW"/>
</dbReference>
<dbReference type="InterPro" id="IPR049492">
    <property type="entry name" value="BD-FAE-like_dom"/>
</dbReference>
<dbReference type="InterPro" id="IPR050300">
    <property type="entry name" value="GDXG_lipolytic_enzyme"/>
</dbReference>
<evidence type="ECO:0000259" key="3">
    <source>
        <dbReference type="Pfam" id="PF20434"/>
    </source>
</evidence>